<gene>
    <name evidence="3" type="ORF">G3I70_44370</name>
</gene>
<evidence type="ECO:0000256" key="1">
    <source>
        <dbReference type="SAM" id="MobiDB-lite"/>
    </source>
</evidence>
<evidence type="ECO:0000313" key="3">
    <source>
        <dbReference type="EMBL" id="NEA29490.1"/>
    </source>
</evidence>
<comment type="caution">
    <text evidence="3">The sequence shown here is derived from an EMBL/GenBank/DDBJ whole genome shotgun (WGS) entry which is preliminary data.</text>
</comment>
<name>A0A6L9QVC1_9ACTN</name>
<feature type="region of interest" description="Disordered" evidence="1">
    <location>
        <begin position="1"/>
        <end position="21"/>
    </location>
</feature>
<dbReference type="AlphaFoldDB" id="A0A6L9QVC1"/>
<protein>
    <submittedName>
        <fullName evidence="3">DUF397 domain-containing protein</fullName>
    </submittedName>
</protein>
<dbReference type="InterPro" id="IPR007278">
    <property type="entry name" value="DUF397"/>
</dbReference>
<dbReference type="EMBL" id="JAAGLI010001190">
    <property type="protein sequence ID" value="NEA29490.1"/>
    <property type="molecule type" value="Genomic_DNA"/>
</dbReference>
<feature type="domain" description="DUF397" evidence="2">
    <location>
        <begin position="9"/>
        <end position="60"/>
    </location>
</feature>
<dbReference type="Proteomes" id="UP000475532">
    <property type="component" value="Unassembled WGS sequence"/>
</dbReference>
<evidence type="ECO:0000313" key="4">
    <source>
        <dbReference type="Proteomes" id="UP000475532"/>
    </source>
</evidence>
<dbReference type="Pfam" id="PF04149">
    <property type="entry name" value="DUF397"/>
    <property type="match status" value="1"/>
</dbReference>
<evidence type="ECO:0000259" key="2">
    <source>
        <dbReference type="Pfam" id="PF04149"/>
    </source>
</evidence>
<proteinExistence type="predicted"/>
<reference evidence="3 4" key="1">
    <citation type="submission" date="2020-01" db="EMBL/GenBank/DDBJ databases">
        <title>Insect and environment-associated Actinomycetes.</title>
        <authorList>
            <person name="Currrie C."/>
            <person name="Chevrette M."/>
            <person name="Carlson C."/>
            <person name="Stubbendieck R."/>
            <person name="Wendt-Pienkowski E."/>
        </authorList>
    </citation>
    <scope>NUCLEOTIDE SEQUENCE [LARGE SCALE GENOMIC DNA]</scope>
    <source>
        <strain evidence="3 4">SID10258</strain>
    </source>
</reference>
<sequence>MTDSSPSPLNWRKATASQGSQGCVELAPLAGSVAVRDSKDPDGPMLLFDRDVWRRLATQVGDGELDLRR</sequence>
<organism evidence="3 4">
    <name type="scientific">Actinomadura bangladeshensis</name>
    <dbReference type="NCBI Taxonomy" id="453573"/>
    <lineage>
        <taxon>Bacteria</taxon>
        <taxon>Bacillati</taxon>
        <taxon>Actinomycetota</taxon>
        <taxon>Actinomycetes</taxon>
        <taxon>Streptosporangiales</taxon>
        <taxon>Thermomonosporaceae</taxon>
        <taxon>Actinomadura</taxon>
    </lineage>
</organism>
<dbReference type="RefSeq" id="WP_163064191.1">
    <property type="nucleotide sequence ID" value="NZ_JAAGLI010001190.1"/>
</dbReference>
<accession>A0A6L9QVC1</accession>